<feature type="domain" description="Flagellar hook protein FlgE/F/G-like D1" evidence="5">
    <location>
        <begin position="205"/>
        <end position="269"/>
    </location>
</feature>
<keyword evidence="6" id="KW-0966">Cell projection</keyword>
<sequence>MNRGIYTATTGMIYNQRAVDAISNNIANANTTGFKRDVTVAESFPEVLLSKINDSERTTINHQPFRGVVQNEVNEEGVYSLSINSGYFKVGTPAGISHNRELKFVVNEDGYLRTFSRDTDLERQTVGENFVLDRSGQPIRVGNPGDIQITANGNIVSGGQVAGNIVHFPANHVIGTTSGGVRLSRVASDFTDGTYINTENDLDFAIKGEGFFKVVDAEGNEFYTRDGSFTLNQQGVLITKDGYTVVGTNGPITIPSGGTFELSGNGTIYVDNQQVGQLNIVTVENKHEMRKHGDNLFTMEEGFEAEEAPFQGEVMSGYLEGSNVSAVKEMVQLITAYRNYEANQKVITNQDELLSKVVNELGRV</sequence>
<dbReference type="Pfam" id="PF22692">
    <property type="entry name" value="LlgE_F_G_D1"/>
    <property type="match status" value="1"/>
</dbReference>
<dbReference type="PANTHER" id="PTHR30435:SF19">
    <property type="entry name" value="FLAGELLAR BASAL-BODY ROD PROTEIN FLGG"/>
    <property type="match status" value="1"/>
</dbReference>
<dbReference type="RefSeq" id="WP_071063617.1">
    <property type="nucleotide sequence ID" value="NZ_MKIE01000006.1"/>
</dbReference>
<dbReference type="InterPro" id="IPR001444">
    <property type="entry name" value="Flag_bb_rod_N"/>
</dbReference>
<evidence type="ECO:0000259" key="3">
    <source>
        <dbReference type="Pfam" id="PF00460"/>
    </source>
</evidence>
<dbReference type="EMBL" id="MKIE01000006">
    <property type="protein sequence ID" value="OHW61942.1"/>
    <property type="molecule type" value="Genomic_DNA"/>
</dbReference>
<name>A0A1S1V5U9_9FIRM</name>
<organism evidence="6 7">
    <name type="scientific">Andreesenia angusta</name>
    <dbReference type="NCBI Taxonomy" id="39480"/>
    <lineage>
        <taxon>Bacteria</taxon>
        <taxon>Bacillati</taxon>
        <taxon>Bacillota</taxon>
        <taxon>Tissierellia</taxon>
        <taxon>Tissierellales</taxon>
        <taxon>Gottschalkiaceae</taxon>
        <taxon>Andreesenia</taxon>
    </lineage>
</organism>
<reference evidence="6 7" key="1">
    <citation type="submission" date="2016-09" db="EMBL/GenBank/DDBJ databases">
        <title>Genome sequence of Eubacterium angustum.</title>
        <authorList>
            <person name="Poehlein A."/>
            <person name="Daniel R."/>
        </authorList>
    </citation>
    <scope>NUCLEOTIDE SEQUENCE [LARGE SCALE GENOMIC DNA]</scope>
    <source>
        <strain evidence="6 7">DSM 1989</strain>
    </source>
</reference>
<evidence type="ECO:0000313" key="6">
    <source>
        <dbReference type="EMBL" id="OHW61942.1"/>
    </source>
</evidence>
<dbReference type="Pfam" id="PF00460">
    <property type="entry name" value="Flg_bb_rod"/>
    <property type="match status" value="1"/>
</dbReference>
<comment type="similarity">
    <text evidence="1 2">Belongs to the flagella basal body rod proteins family.</text>
</comment>
<keyword evidence="6" id="KW-0969">Cilium</keyword>
<dbReference type="SUPFAM" id="SSF117143">
    <property type="entry name" value="Flagellar hook protein flgE"/>
    <property type="match status" value="1"/>
</dbReference>
<dbReference type="InterPro" id="IPR019776">
    <property type="entry name" value="Flagellar_basal_body_rod_CS"/>
</dbReference>
<accession>A0A1S1V5U9</accession>
<dbReference type="PANTHER" id="PTHR30435">
    <property type="entry name" value="FLAGELLAR PROTEIN"/>
    <property type="match status" value="1"/>
</dbReference>
<evidence type="ECO:0000256" key="1">
    <source>
        <dbReference type="ARBA" id="ARBA00009677"/>
    </source>
</evidence>
<dbReference type="AlphaFoldDB" id="A0A1S1V5U9"/>
<gene>
    <name evidence="6" type="primary">flgG_1</name>
    <name evidence="6" type="ORF">EUAN_17050</name>
</gene>
<feature type="domain" description="Flagellar basal body rod protein N-terminal" evidence="3">
    <location>
        <begin position="5"/>
        <end position="35"/>
    </location>
</feature>
<dbReference type="PROSITE" id="PS00588">
    <property type="entry name" value="FLAGELLA_BB_ROD"/>
    <property type="match status" value="1"/>
</dbReference>
<proteinExistence type="inferred from homology"/>
<evidence type="ECO:0000259" key="5">
    <source>
        <dbReference type="Pfam" id="PF22692"/>
    </source>
</evidence>
<feature type="domain" description="Flagellar basal-body/hook protein C-terminal" evidence="4">
    <location>
        <begin position="315"/>
        <end position="359"/>
    </location>
</feature>
<dbReference type="STRING" id="39480.EUAN_17050"/>
<comment type="subcellular location">
    <subcellularLocation>
        <location evidence="2">Bacterial flagellum basal body</location>
    </subcellularLocation>
</comment>
<evidence type="ECO:0000259" key="4">
    <source>
        <dbReference type="Pfam" id="PF06429"/>
    </source>
</evidence>
<evidence type="ECO:0000313" key="7">
    <source>
        <dbReference type="Proteomes" id="UP000180254"/>
    </source>
</evidence>
<protein>
    <submittedName>
        <fullName evidence="6">Flagellar basal-body rod protein FlgG</fullName>
    </submittedName>
</protein>
<dbReference type="NCBIfam" id="TIGR03506">
    <property type="entry name" value="FlgEFG_subfam"/>
    <property type="match status" value="1"/>
</dbReference>
<keyword evidence="6" id="KW-0282">Flagellum</keyword>
<dbReference type="GO" id="GO:0071978">
    <property type="term" value="P:bacterial-type flagellum-dependent swarming motility"/>
    <property type="evidence" value="ECO:0007669"/>
    <property type="project" value="TreeGrafter"/>
</dbReference>
<dbReference type="InterPro" id="IPR020013">
    <property type="entry name" value="Flagellar_FlgE/F/G"/>
</dbReference>
<keyword evidence="7" id="KW-1185">Reference proteome</keyword>
<dbReference type="Pfam" id="PF06429">
    <property type="entry name" value="Flg_bbr_C"/>
    <property type="match status" value="1"/>
</dbReference>
<comment type="caution">
    <text evidence="6">The sequence shown here is derived from an EMBL/GenBank/DDBJ whole genome shotgun (WGS) entry which is preliminary data.</text>
</comment>
<dbReference type="InterPro" id="IPR037925">
    <property type="entry name" value="FlgE/F/G-like"/>
</dbReference>
<dbReference type="Proteomes" id="UP000180254">
    <property type="component" value="Unassembled WGS sequence"/>
</dbReference>
<keyword evidence="2" id="KW-0975">Bacterial flagellum</keyword>
<dbReference type="GO" id="GO:0009425">
    <property type="term" value="C:bacterial-type flagellum basal body"/>
    <property type="evidence" value="ECO:0007669"/>
    <property type="project" value="UniProtKB-SubCell"/>
</dbReference>
<dbReference type="InterPro" id="IPR010930">
    <property type="entry name" value="Flg_bb/hook_C_dom"/>
</dbReference>
<evidence type="ECO:0000256" key="2">
    <source>
        <dbReference type="RuleBase" id="RU362116"/>
    </source>
</evidence>
<dbReference type="InterPro" id="IPR053967">
    <property type="entry name" value="LlgE_F_G-like_D1"/>
</dbReference>